<dbReference type="Gene3D" id="2.60.120.330">
    <property type="entry name" value="B-lactam Antibiotic, Isopenicillin N Synthase, Chain"/>
    <property type="match status" value="1"/>
</dbReference>
<dbReference type="PANTHER" id="PTHR47990">
    <property type="entry name" value="2-OXOGLUTARATE (2OG) AND FE(II)-DEPENDENT OXYGENASE SUPERFAMILY PROTEIN-RELATED"/>
    <property type="match status" value="1"/>
</dbReference>
<dbReference type="InterPro" id="IPR044861">
    <property type="entry name" value="IPNS-like_FE2OG_OXY"/>
</dbReference>
<organism evidence="2 3">
    <name type="scientific">Coccomyxa viridis</name>
    <dbReference type="NCBI Taxonomy" id="1274662"/>
    <lineage>
        <taxon>Eukaryota</taxon>
        <taxon>Viridiplantae</taxon>
        <taxon>Chlorophyta</taxon>
        <taxon>core chlorophytes</taxon>
        <taxon>Trebouxiophyceae</taxon>
        <taxon>Trebouxiophyceae incertae sedis</taxon>
        <taxon>Coccomyxaceae</taxon>
        <taxon>Coccomyxa</taxon>
    </lineage>
</organism>
<feature type="domain" description="Isopenicillin N synthase-like Fe(2+) 2OG dioxygenase" evidence="1">
    <location>
        <begin position="181"/>
        <end position="244"/>
    </location>
</feature>
<dbReference type="Proteomes" id="UP001314263">
    <property type="component" value="Unassembled WGS sequence"/>
</dbReference>
<proteinExistence type="predicted"/>
<evidence type="ECO:0000313" key="2">
    <source>
        <dbReference type="EMBL" id="CAK0786079.1"/>
    </source>
</evidence>
<sequence length="356" mass="38585">MTMVASVWPKISVALPSEEFNKRFQEAAVSCDAVLLEDLDFQAPWADIKRLHGLLSSRPDLRERLNSAQPKEKPNYKTAAVDSAANKNPGALIDQKVSLDLSAKRMADLAESGVDILELLGQSFRSIIDFYRSIEGGLVPRTMMALSGLVDDGLDAIHKDSAFTLRLSSYFSRSACGSPAPRCGEHKDFGTFTVLFQDPEQPGLELFTNGAWRAVPAGCCLVTLGWCAQIRSNDRVKAVLHRVRDGAAGAGGIVPRRDAAIFFVAPDVSAPLETIVREGEVPRYAGLLTHGEFKVKMARKWQEREGTVEAGLDTMTQEDIVQEFLRGPAKRAADAKVPSSAVKETLGNAAVPTACA</sequence>
<evidence type="ECO:0000259" key="1">
    <source>
        <dbReference type="Pfam" id="PF03171"/>
    </source>
</evidence>
<dbReference type="InterPro" id="IPR027443">
    <property type="entry name" value="IPNS-like_sf"/>
</dbReference>
<dbReference type="EMBL" id="CAUYUE010000013">
    <property type="protein sequence ID" value="CAK0786079.1"/>
    <property type="molecule type" value="Genomic_DNA"/>
</dbReference>
<accession>A0AAV1IJC6</accession>
<dbReference type="AlphaFoldDB" id="A0AAV1IJC6"/>
<evidence type="ECO:0000313" key="3">
    <source>
        <dbReference type="Proteomes" id="UP001314263"/>
    </source>
</evidence>
<dbReference type="SUPFAM" id="SSF51197">
    <property type="entry name" value="Clavaminate synthase-like"/>
    <property type="match status" value="1"/>
</dbReference>
<reference evidence="2 3" key="1">
    <citation type="submission" date="2023-10" db="EMBL/GenBank/DDBJ databases">
        <authorList>
            <person name="Maclean D."/>
            <person name="Macfadyen A."/>
        </authorList>
    </citation>
    <scope>NUCLEOTIDE SEQUENCE [LARGE SCALE GENOMIC DNA]</scope>
</reference>
<dbReference type="InterPro" id="IPR050231">
    <property type="entry name" value="Iron_ascorbate_oxido_reductase"/>
</dbReference>
<name>A0AAV1IJC6_9CHLO</name>
<gene>
    <name evidence="2" type="ORF">CVIRNUC_009292</name>
</gene>
<comment type="caution">
    <text evidence="2">The sequence shown here is derived from an EMBL/GenBank/DDBJ whole genome shotgun (WGS) entry which is preliminary data.</text>
</comment>
<protein>
    <recommendedName>
        <fullName evidence="1">Isopenicillin N synthase-like Fe(2+) 2OG dioxygenase domain-containing protein</fullName>
    </recommendedName>
</protein>
<keyword evidence="3" id="KW-1185">Reference proteome</keyword>
<dbReference type="Pfam" id="PF03171">
    <property type="entry name" value="2OG-FeII_Oxy"/>
    <property type="match status" value="1"/>
</dbReference>